<dbReference type="InterPro" id="IPR003607">
    <property type="entry name" value="HD/PDEase_dom"/>
</dbReference>
<gene>
    <name evidence="2" type="ORF">RBATCC27255_01051</name>
</gene>
<dbReference type="Pfam" id="PF01966">
    <property type="entry name" value="HD"/>
    <property type="match status" value="1"/>
</dbReference>
<name>A0A2N0UUC4_9FIRM</name>
<dbReference type="AlphaFoldDB" id="A0A2N0UUC4"/>
<keyword evidence="3" id="KW-1185">Reference proteome</keyword>
<protein>
    <submittedName>
        <fullName evidence="2">Putative nicotinate-nucleotide adenylyltransferase</fullName>
    </submittedName>
</protein>
<organism evidence="2 3">
    <name type="scientific">Ruminococcus bromii</name>
    <dbReference type="NCBI Taxonomy" id="40518"/>
    <lineage>
        <taxon>Bacteria</taxon>
        <taxon>Bacillati</taxon>
        <taxon>Bacillota</taxon>
        <taxon>Clostridia</taxon>
        <taxon>Eubacteriales</taxon>
        <taxon>Oscillospiraceae</taxon>
        <taxon>Ruminococcus</taxon>
    </lineage>
</organism>
<dbReference type="RefSeq" id="WP_101029062.1">
    <property type="nucleotide sequence ID" value="NZ_CABMMZ010000046.1"/>
</dbReference>
<comment type="caution">
    <text evidence="2">The sequence shown here is derived from an EMBL/GenBank/DDBJ whole genome shotgun (WGS) entry which is preliminary data.</text>
</comment>
<evidence type="ECO:0000313" key="2">
    <source>
        <dbReference type="EMBL" id="PKD30604.1"/>
    </source>
</evidence>
<accession>A0A2N0UUC4</accession>
<dbReference type="EMBL" id="NNSR01000046">
    <property type="protein sequence ID" value="PKD30604.1"/>
    <property type="molecule type" value="Genomic_DNA"/>
</dbReference>
<dbReference type="GO" id="GO:0016779">
    <property type="term" value="F:nucleotidyltransferase activity"/>
    <property type="evidence" value="ECO:0007669"/>
    <property type="project" value="UniProtKB-KW"/>
</dbReference>
<dbReference type="Gene3D" id="1.10.3210.10">
    <property type="entry name" value="Hypothetical protein af1432"/>
    <property type="match status" value="1"/>
</dbReference>
<sequence length="191" mass="21917">MMPTRAEAEKILEEAEQCNSGPWVNHSRITAKCAEKIAELCENLDSEKAYILGLLHDIGRKFGVRHLGHVYDGYTYMMSLGYDEVAKICLTHSFNNSTVKEYIGKFDVSDEELELIETALAKVNMDDYDKLIQLCDALAGSGGVLNIEDRMRDVKQRYGYYPQEKWNSNIRLKHYFEKKTGNNIYKTVNQS</sequence>
<reference evidence="2" key="1">
    <citation type="journal article" date="2018" name="Environ. Microbiol.">
        <title>Sporulation capability and amylosome conservation among diverse human colonic and rumen isolates of the keystone starch-degrader Ruminococcus bromii.</title>
        <authorList>
            <person name="Mukhopadhya I."/>
            <person name="Morais S."/>
            <person name="Laverde-Gomez J."/>
            <person name="Sheridan P.O."/>
            <person name="Walker A.W."/>
            <person name="Kelly W."/>
            <person name="Klieve A.V."/>
            <person name="Ouwerkerk D."/>
            <person name="Duncan S.H."/>
            <person name="Louis P."/>
            <person name="Koropatkin N."/>
            <person name="Cockburn D."/>
            <person name="Kibler R."/>
            <person name="Cooper P.J."/>
            <person name="Sandoval C."/>
            <person name="Crost E."/>
            <person name="Juge N."/>
            <person name="Bayer E.A."/>
            <person name="Flint H.J."/>
        </authorList>
    </citation>
    <scope>NUCLEOTIDE SEQUENCE [LARGE SCALE GENOMIC DNA]</scope>
    <source>
        <strain evidence="2">ATCC 27255</strain>
    </source>
</reference>
<dbReference type="Proteomes" id="UP000233425">
    <property type="component" value="Unassembled WGS sequence"/>
</dbReference>
<keyword evidence="2" id="KW-0808">Transferase</keyword>
<feature type="domain" description="HD/PDEase" evidence="1">
    <location>
        <begin position="19"/>
        <end position="150"/>
    </location>
</feature>
<evidence type="ECO:0000313" key="3">
    <source>
        <dbReference type="Proteomes" id="UP000233425"/>
    </source>
</evidence>
<evidence type="ECO:0000259" key="1">
    <source>
        <dbReference type="SMART" id="SM00471"/>
    </source>
</evidence>
<keyword evidence="2" id="KW-0548">Nucleotidyltransferase</keyword>
<dbReference type="InterPro" id="IPR006674">
    <property type="entry name" value="HD_domain"/>
</dbReference>
<dbReference type="SUPFAM" id="SSF109604">
    <property type="entry name" value="HD-domain/PDEase-like"/>
    <property type="match status" value="1"/>
</dbReference>
<dbReference type="CDD" id="cd00077">
    <property type="entry name" value="HDc"/>
    <property type="match status" value="1"/>
</dbReference>
<dbReference type="SMART" id="SM00471">
    <property type="entry name" value="HDc"/>
    <property type="match status" value="1"/>
</dbReference>
<proteinExistence type="predicted"/>